<dbReference type="EMBL" id="JAQMTU010000078">
    <property type="protein sequence ID" value="MDB9487570.1"/>
    <property type="molecule type" value="Genomic_DNA"/>
</dbReference>
<gene>
    <name evidence="1" type="ORF">PN492_13600</name>
</gene>
<name>A0ABT5A6J9_9CYAN</name>
<reference evidence="1 2" key="1">
    <citation type="submission" date="2023-01" db="EMBL/GenBank/DDBJ databases">
        <title>Genomes from the Australian National Cyanobacteria Reference Collection.</title>
        <authorList>
            <person name="Willis A."/>
            <person name="Lee E.M.F."/>
        </authorList>
    </citation>
    <scope>NUCLEOTIDE SEQUENCE [LARGE SCALE GENOMIC DNA]</scope>
    <source>
        <strain evidence="1 2">CS-537/01</strain>
    </source>
</reference>
<protein>
    <submittedName>
        <fullName evidence="1">Uncharacterized protein</fullName>
    </submittedName>
</protein>
<comment type="caution">
    <text evidence="1">The sequence shown here is derived from an EMBL/GenBank/DDBJ whole genome shotgun (WGS) entry which is preliminary data.</text>
</comment>
<dbReference type="RefSeq" id="WP_271805741.1">
    <property type="nucleotide sequence ID" value="NZ_JAQMTU010000078.1"/>
</dbReference>
<keyword evidence="2" id="KW-1185">Reference proteome</keyword>
<proteinExistence type="predicted"/>
<accession>A0ABT5A6J9</accession>
<evidence type="ECO:0000313" key="1">
    <source>
        <dbReference type="EMBL" id="MDB9487570.1"/>
    </source>
</evidence>
<sequence>MLINFAGINGKVITSSPHGNYLVVQLNNRITITGTYSNQFNWEENNEFESGFKSFLTYIGIKNDNELDKYHQWIEENNGYFHYKDEVFRVSKRIKGFPYEIKVRGLSVESVIDLINFK</sequence>
<dbReference type="Proteomes" id="UP001212123">
    <property type="component" value="Unassembled WGS sequence"/>
</dbReference>
<organism evidence="1 2">
    <name type="scientific">Dolichospermum circinale CS-537/01</name>
    <dbReference type="NCBI Taxonomy" id="3021739"/>
    <lineage>
        <taxon>Bacteria</taxon>
        <taxon>Bacillati</taxon>
        <taxon>Cyanobacteriota</taxon>
        <taxon>Cyanophyceae</taxon>
        <taxon>Nostocales</taxon>
        <taxon>Aphanizomenonaceae</taxon>
        <taxon>Dolichospermum</taxon>
        <taxon>Dolichospermum circinale</taxon>
    </lineage>
</organism>
<evidence type="ECO:0000313" key="2">
    <source>
        <dbReference type="Proteomes" id="UP001212123"/>
    </source>
</evidence>